<dbReference type="OrthoDB" id="131912at85009"/>
<evidence type="ECO:0000313" key="2">
    <source>
        <dbReference type="Proteomes" id="UP000295198"/>
    </source>
</evidence>
<organism evidence="1 2">
    <name type="scientific">Nocardioides guangzhouensis</name>
    <dbReference type="NCBI Taxonomy" id="2497878"/>
    <lineage>
        <taxon>Bacteria</taxon>
        <taxon>Bacillati</taxon>
        <taxon>Actinomycetota</taxon>
        <taxon>Actinomycetes</taxon>
        <taxon>Propionibacteriales</taxon>
        <taxon>Nocardioidaceae</taxon>
        <taxon>Nocardioides</taxon>
    </lineage>
</organism>
<keyword evidence="2" id="KW-1185">Reference proteome</keyword>
<reference evidence="1 2" key="1">
    <citation type="submission" date="2019-01" db="EMBL/GenBank/DDBJ databases">
        <title>Nocardioides guangzhouensis sp. nov., an actinobacterium isolated from soil.</title>
        <authorList>
            <person name="Fu Y."/>
            <person name="Cai Y."/>
            <person name="Lin Z."/>
            <person name="Chen P."/>
        </authorList>
    </citation>
    <scope>NUCLEOTIDE SEQUENCE [LARGE SCALE GENOMIC DNA]</scope>
    <source>
        <strain evidence="1 2">130</strain>
    </source>
</reference>
<name>A0A4Q4ZA19_9ACTN</name>
<proteinExistence type="predicted"/>
<evidence type="ECO:0000313" key="1">
    <source>
        <dbReference type="EMBL" id="RYP84061.1"/>
    </source>
</evidence>
<protein>
    <submittedName>
        <fullName evidence="1">SHOCT domain-containing protein</fullName>
    </submittedName>
</protein>
<gene>
    <name evidence="1" type="ORF">EKO23_17445</name>
</gene>
<dbReference type="RefSeq" id="WP_134719399.1">
    <property type="nucleotide sequence ID" value="NZ_SDKM01000027.1"/>
</dbReference>
<accession>A0A4Q4ZA19</accession>
<comment type="caution">
    <text evidence="1">The sequence shown here is derived from an EMBL/GenBank/DDBJ whole genome shotgun (WGS) entry which is preliminary data.</text>
</comment>
<dbReference type="AlphaFoldDB" id="A0A4Q4ZA19"/>
<dbReference type="Proteomes" id="UP000295198">
    <property type="component" value="Unassembled WGS sequence"/>
</dbReference>
<dbReference type="EMBL" id="SDKM01000027">
    <property type="protein sequence ID" value="RYP84061.1"/>
    <property type="molecule type" value="Genomic_DNA"/>
</dbReference>
<sequence length="70" mass="7926">MHRVAWSRRGHVGVLRRRPTLDTTADPSSTAAGVRRVDQVRALVDLYDRGLLSEEELERQQAQVFRDPGA</sequence>